<accession>A0A6J6GGP7</accession>
<gene>
    <name evidence="1" type="ORF">UFOPK1788_00926</name>
</gene>
<evidence type="ECO:0000313" key="1">
    <source>
        <dbReference type="EMBL" id="CAB4598274.1"/>
    </source>
</evidence>
<organism evidence="1">
    <name type="scientific">freshwater metagenome</name>
    <dbReference type="NCBI Taxonomy" id="449393"/>
    <lineage>
        <taxon>unclassified sequences</taxon>
        <taxon>metagenomes</taxon>
        <taxon>ecological metagenomes</taxon>
    </lineage>
</organism>
<name>A0A6J6GGP7_9ZZZZ</name>
<dbReference type="AlphaFoldDB" id="A0A6J6GGP7"/>
<dbReference type="EMBL" id="CAEZUE010000132">
    <property type="protein sequence ID" value="CAB4598274.1"/>
    <property type="molecule type" value="Genomic_DNA"/>
</dbReference>
<proteinExistence type="predicted"/>
<sequence length="105" mass="11226">MTTPLTTPFEMDSEISVRAESRLFKPSGPNTAGLPATPGTRVMIAMLAESDIVRVVTTAESGANSFTALAREMRVLPDDRAALTQPDAQRRHPVTDFGVILEVAG</sequence>
<reference evidence="1" key="1">
    <citation type="submission" date="2020-05" db="EMBL/GenBank/DDBJ databases">
        <authorList>
            <person name="Chiriac C."/>
            <person name="Salcher M."/>
            <person name="Ghai R."/>
            <person name="Kavagutti S V."/>
        </authorList>
    </citation>
    <scope>NUCLEOTIDE SEQUENCE</scope>
</reference>
<protein>
    <submittedName>
        <fullName evidence="1">Unannotated protein</fullName>
    </submittedName>
</protein>